<dbReference type="SUPFAM" id="SSF53649">
    <property type="entry name" value="Alkaline phosphatase-like"/>
    <property type="match status" value="1"/>
</dbReference>
<keyword evidence="5" id="KW-0732">Signal</keyword>
<dbReference type="OrthoDB" id="9763537at2"/>
<protein>
    <submittedName>
        <fullName evidence="8">Arylsulfatase A</fullName>
    </submittedName>
</protein>
<feature type="domain" description="Right handed beta helix" evidence="7">
    <location>
        <begin position="749"/>
        <end position="828"/>
    </location>
</feature>
<feature type="signal peptide" evidence="5">
    <location>
        <begin position="1"/>
        <end position="17"/>
    </location>
</feature>
<dbReference type="PROSITE" id="PS00149">
    <property type="entry name" value="SULFATASE_2"/>
    <property type="match status" value="1"/>
</dbReference>
<dbReference type="InterPro" id="IPR024607">
    <property type="entry name" value="Sulfatase_CS"/>
</dbReference>
<feature type="chain" id="PRO_5011686867" evidence="5">
    <location>
        <begin position="18"/>
        <end position="1205"/>
    </location>
</feature>
<evidence type="ECO:0000256" key="4">
    <source>
        <dbReference type="ARBA" id="ARBA00022837"/>
    </source>
</evidence>
<evidence type="ECO:0000256" key="5">
    <source>
        <dbReference type="SAM" id="SignalP"/>
    </source>
</evidence>
<accession>A0A1I1JTD8</accession>
<dbReference type="GO" id="GO:0046872">
    <property type="term" value="F:metal ion binding"/>
    <property type="evidence" value="ECO:0007669"/>
    <property type="project" value="UniProtKB-KW"/>
</dbReference>
<dbReference type="InterPro" id="IPR039448">
    <property type="entry name" value="Beta_helix"/>
</dbReference>
<evidence type="ECO:0000256" key="2">
    <source>
        <dbReference type="ARBA" id="ARBA00022723"/>
    </source>
</evidence>
<evidence type="ECO:0000313" key="9">
    <source>
        <dbReference type="Proteomes" id="UP000199577"/>
    </source>
</evidence>
<evidence type="ECO:0000256" key="3">
    <source>
        <dbReference type="ARBA" id="ARBA00022801"/>
    </source>
</evidence>
<gene>
    <name evidence="8" type="ORF">SAMN05421747_11326</name>
</gene>
<comment type="similarity">
    <text evidence="1">Belongs to the sulfatase family.</text>
</comment>
<dbReference type="SMART" id="SM00710">
    <property type="entry name" value="PbH1"/>
    <property type="match status" value="8"/>
</dbReference>
<dbReference type="SUPFAM" id="SSF51126">
    <property type="entry name" value="Pectin lyase-like"/>
    <property type="match status" value="1"/>
</dbReference>
<dbReference type="RefSeq" id="WP_090974130.1">
    <property type="nucleotide sequence ID" value="NZ_FOLL01000013.1"/>
</dbReference>
<organism evidence="8 9">
    <name type="scientific">Parapedobacter composti</name>
    <dbReference type="NCBI Taxonomy" id="623281"/>
    <lineage>
        <taxon>Bacteria</taxon>
        <taxon>Pseudomonadati</taxon>
        <taxon>Bacteroidota</taxon>
        <taxon>Sphingobacteriia</taxon>
        <taxon>Sphingobacteriales</taxon>
        <taxon>Sphingobacteriaceae</taxon>
        <taxon>Parapedobacter</taxon>
    </lineage>
</organism>
<dbReference type="Gene3D" id="2.160.20.10">
    <property type="entry name" value="Single-stranded right-handed beta-helix, Pectin lyase-like"/>
    <property type="match status" value="2"/>
</dbReference>
<dbReference type="GO" id="GO:0004065">
    <property type="term" value="F:arylsulfatase activity"/>
    <property type="evidence" value="ECO:0007669"/>
    <property type="project" value="TreeGrafter"/>
</dbReference>
<evidence type="ECO:0000259" key="7">
    <source>
        <dbReference type="Pfam" id="PF13229"/>
    </source>
</evidence>
<name>A0A1I1JTD8_9SPHI</name>
<proteinExistence type="inferred from homology"/>
<dbReference type="Pfam" id="PF13229">
    <property type="entry name" value="Beta_helix"/>
    <property type="match status" value="2"/>
</dbReference>
<keyword evidence="9" id="KW-1185">Reference proteome</keyword>
<sequence length="1205" mass="134833">MKRLLFLSLFGLPTLYAQPVDHQSADTPHIVIILVDDLGYADLSCYGSKDMRTPHIDALAKDGMMFTNFYANSAVCSPTRASLLSGCYPEAVGVRGVIRTNAENSWGYLDPNATLMPDALRRSGYHTALVGKWHLGLEAPNLPNLRGFDLFRGFLGDMMDDYYTHLRHDINYMRENDREVSAEGHATDVFTAWAVDYINERATEDQPFFLYLAYNAPHDPIQPPRNWVKRVMERQPGIAKPRAELVALIEHLDAGVGRVVQALKAHGIYERTMIIFSSDNGGRLDLGANNGPYRDGKASMYEGGLRVPTIVTYPRGVKAGSISDDVLLTMDIFPTVMEMLGASSPQGIDGSSFYPALTGESQQHSRPLFFSMRDGKPSMGGKPIDAARLGPYKLVQNNPFDSRELFDLLKDPGETTDIIADSARVAEKLANLLRSHMLKQGKVPWQRPDADAVRTYGQRDIYVSPTGNDQATGTREQPLASLAKARDIVRQWKADSQLADTVTVWLMDGEYYLDTSFVLTQEDSGSVQAPIRYRAENPGRAYVRGAIPVPCTAFKKAVDLAADEGVPADVRRYVRYIDLRDVVGTRKWPKITGTSPGTQLFYQGEQMPLARWPNYHYLPVVAVDSAKLIDEAGMKRGSKSGAFHYEGNRPSRWKNRADIWMYGYWYKDWHDAYVPVKAIDTLTRTVQLATPPAFGVVKDQRYYALNILEELDEPGEWYLDRQRGRLYWWPPGDCTADSVFLSYLTVPLVVLNGASHVTVQDLVVEMSVGDGMIIEGGQRINIEGCTIRHLGGHGVTVVEGRQHVISRNRINHVGRKGVQVAAGDRLTLQPAAHRIDSNHIHHYGTWLHCYEQAILLKGVGNRAAYNHIHDGFHSAIQFAGNDHIMEHNEIYRVLLETGEMGAFYTGRDWSARGNIIRHNYVHHAPGYVNSLGARGIHLDDCASGVLMYGNVFEGIGDAAVLIGGGRDNVVRENSFLDCGVGVHVDNRGKTWAGRLIMAKNGSSWDLFAKLRQVKHDQPPYSQRYPALAGILTDDPLSASGNRIEGNLFRRGAWLRLRDGMDTASAHRLLITGNDVKEKTAVDSAYYPKGREMSRLQQLILTLHLPHRPEISGGGNHRVPVRLRIQHFGNRDEQREIWLFCTDKTGEIIWEDRFMVTLSAGEELLLNRAAFPKTGTPEFFVNAKMTGDRHTISVPYYLPPHRDVHF</sequence>
<dbReference type="Proteomes" id="UP000199577">
    <property type="component" value="Unassembled WGS sequence"/>
</dbReference>
<feature type="domain" description="Right handed beta helix" evidence="7">
    <location>
        <begin position="853"/>
        <end position="988"/>
    </location>
</feature>
<evidence type="ECO:0000256" key="1">
    <source>
        <dbReference type="ARBA" id="ARBA00008779"/>
    </source>
</evidence>
<dbReference type="STRING" id="623281.SAMN05421747_11326"/>
<dbReference type="InterPro" id="IPR050738">
    <property type="entry name" value="Sulfatase"/>
</dbReference>
<evidence type="ECO:0000313" key="8">
    <source>
        <dbReference type="EMBL" id="SFC51501.1"/>
    </source>
</evidence>
<dbReference type="InterPro" id="IPR012334">
    <property type="entry name" value="Pectin_lyas_fold"/>
</dbReference>
<dbReference type="InterPro" id="IPR000917">
    <property type="entry name" value="Sulfatase_N"/>
</dbReference>
<dbReference type="Pfam" id="PF00884">
    <property type="entry name" value="Sulfatase"/>
    <property type="match status" value="1"/>
</dbReference>
<dbReference type="Gene3D" id="3.40.720.10">
    <property type="entry name" value="Alkaline Phosphatase, subunit A"/>
    <property type="match status" value="1"/>
</dbReference>
<dbReference type="InterPro" id="IPR011050">
    <property type="entry name" value="Pectin_lyase_fold/virulence"/>
</dbReference>
<evidence type="ECO:0000259" key="6">
    <source>
        <dbReference type="Pfam" id="PF00884"/>
    </source>
</evidence>
<feature type="domain" description="Sulfatase N-terminal" evidence="6">
    <location>
        <begin position="28"/>
        <end position="341"/>
    </location>
</feature>
<reference evidence="8 9" key="1">
    <citation type="submission" date="2016-10" db="EMBL/GenBank/DDBJ databases">
        <authorList>
            <person name="de Groot N.N."/>
        </authorList>
    </citation>
    <scope>NUCLEOTIDE SEQUENCE [LARGE SCALE GENOMIC DNA]</scope>
    <source>
        <strain evidence="8 9">DSM 22900</strain>
    </source>
</reference>
<keyword evidence="4" id="KW-0106">Calcium</keyword>
<dbReference type="AlphaFoldDB" id="A0A1I1JTD8"/>
<dbReference type="InterPro" id="IPR006626">
    <property type="entry name" value="PbH1"/>
</dbReference>
<dbReference type="PANTHER" id="PTHR42693">
    <property type="entry name" value="ARYLSULFATASE FAMILY MEMBER"/>
    <property type="match status" value="1"/>
</dbReference>
<dbReference type="EMBL" id="FOLL01000013">
    <property type="protein sequence ID" value="SFC51501.1"/>
    <property type="molecule type" value="Genomic_DNA"/>
</dbReference>
<dbReference type="PANTHER" id="PTHR42693:SF33">
    <property type="entry name" value="ARYLSULFATASE"/>
    <property type="match status" value="1"/>
</dbReference>
<keyword evidence="2" id="KW-0479">Metal-binding</keyword>
<dbReference type="InterPro" id="IPR017850">
    <property type="entry name" value="Alkaline_phosphatase_core_sf"/>
</dbReference>
<keyword evidence="3" id="KW-0378">Hydrolase</keyword>